<gene>
    <name evidence="6" type="ORF">GCM10007860_28980</name>
</gene>
<evidence type="ECO:0000256" key="2">
    <source>
        <dbReference type="ARBA" id="ARBA00006787"/>
    </source>
</evidence>
<evidence type="ECO:0000256" key="1">
    <source>
        <dbReference type="ARBA" id="ARBA00001954"/>
    </source>
</evidence>
<dbReference type="PANTHER" id="PTHR10543:SF89">
    <property type="entry name" value="CAROTENOID 9,10(9',10')-CLEAVAGE DIOXYGENASE 1"/>
    <property type="match status" value="1"/>
</dbReference>
<evidence type="ECO:0000313" key="6">
    <source>
        <dbReference type="EMBL" id="GLS05741.1"/>
    </source>
</evidence>
<evidence type="ECO:0000256" key="3">
    <source>
        <dbReference type="ARBA" id="ARBA00022723"/>
    </source>
</evidence>
<dbReference type="EMBL" id="BSOZ01000062">
    <property type="protein sequence ID" value="GLS05741.1"/>
    <property type="molecule type" value="Genomic_DNA"/>
</dbReference>
<evidence type="ECO:0000256" key="4">
    <source>
        <dbReference type="ARBA" id="ARBA00023002"/>
    </source>
</evidence>
<protein>
    <submittedName>
        <fullName evidence="6">Dioxygenase</fullName>
    </submittedName>
</protein>
<comment type="caution">
    <text evidence="6">The sequence shown here is derived from an EMBL/GenBank/DDBJ whole genome shotgun (WGS) entry which is preliminary data.</text>
</comment>
<sequence>MNHDPIHAFASGNRYLTGNFAPVEAETTAFELKVTGHIPEALNGRFLRVGPNPVTAPDAMHYHWFGGTGMAHGLRLRDGKAEWFRSRFVKDAAASAALGLAPLPGPAPEHRAGAVNTNFTRVGGRLYVLVEAGNLPVELDDELESVARADFGGTLEAGFTGHPKFDPVTGELHALTYEPGEPVRYVSVGRDGRASTRARIELPHLPLIHDVAFTASSIVILDLPVTFQPQHALAPFPWLWDDRRDARIGLLPRDGDVSRLQWFAAPRCFAFHFVNAYDEGDRTIVDLIRHSRMFVHDRHGPGDGAGVLVRWTLERASGRLSETVLDERGSEFPRINGRFEGRAYRYAYTARWGEQCTFGPASKHDMRRGTSEAHDYGPGRVTLEPVFVRRPEAVEEDDGWIMSYVYDASRNLSDVVILDAQDFGGDPVATIQLPVRVPFGFHGGWAADTPLPGETADAA</sequence>
<keyword evidence="7" id="KW-1185">Reference proteome</keyword>
<keyword evidence="3" id="KW-0479">Metal-binding</keyword>
<organism evidence="6 7">
    <name type="scientific">Chitiniphilus shinanonensis</name>
    <dbReference type="NCBI Taxonomy" id="553088"/>
    <lineage>
        <taxon>Bacteria</taxon>
        <taxon>Pseudomonadati</taxon>
        <taxon>Pseudomonadota</taxon>
        <taxon>Betaproteobacteria</taxon>
        <taxon>Neisseriales</taxon>
        <taxon>Chitinibacteraceae</taxon>
        <taxon>Chitiniphilus</taxon>
    </lineage>
</organism>
<proteinExistence type="inferred from homology"/>
<name>A0ABQ6BYY3_9NEIS</name>
<keyword evidence="6" id="KW-0223">Dioxygenase</keyword>
<keyword evidence="5" id="KW-0408">Iron</keyword>
<reference evidence="7" key="1">
    <citation type="journal article" date="2019" name="Int. J. Syst. Evol. Microbiol.">
        <title>The Global Catalogue of Microorganisms (GCM) 10K type strain sequencing project: providing services to taxonomists for standard genome sequencing and annotation.</title>
        <authorList>
            <consortium name="The Broad Institute Genomics Platform"/>
            <consortium name="The Broad Institute Genome Sequencing Center for Infectious Disease"/>
            <person name="Wu L."/>
            <person name="Ma J."/>
        </authorList>
    </citation>
    <scope>NUCLEOTIDE SEQUENCE [LARGE SCALE GENOMIC DNA]</scope>
    <source>
        <strain evidence="7">NBRC 104970</strain>
    </source>
</reference>
<dbReference type="Pfam" id="PF03055">
    <property type="entry name" value="RPE65"/>
    <property type="match status" value="1"/>
</dbReference>
<comment type="similarity">
    <text evidence="2">Belongs to the carotenoid oxygenase family.</text>
</comment>
<dbReference type="PANTHER" id="PTHR10543">
    <property type="entry name" value="BETA-CAROTENE DIOXYGENASE"/>
    <property type="match status" value="1"/>
</dbReference>
<dbReference type="RefSeq" id="WP_018747737.1">
    <property type="nucleotide sequence ID" value="NZ_BAABUF010000009.1"/>
</dbReference>
<comment type="cofactor">
    <cofactor evidence="1">
        <name>Fe(2+)</name>
        <dbReference type="ChEBI" id="CHEBI:29033"/>
    </cofactor>
</comment>
<evidence type="ECO:0000313" key="7">
    <source>
        <dbReference type="Proteomes" id="UP001156836"/>
    </source>
</evidence>
<dbReference type="GO" id="GO:0051213">
    <property type="term" value="F:dioxygenase activity"/>
    <property type="evidence" value="ECO:0007669"/>
    <property type="project" value="UniProtKB-KW"/>
</dbReference>
<accession>A0ABQ6BYY3</accession>
<keyword evidence="4" id="KW-0560">Oxidoreductase</keyword>
<evidence type="ECO:0000256" key="5">
    <source>
        <dbReference type="ARBA" id="ARBA00023004"/>
    </source>
</evidence>
<dbReference type="InterPro" id="IPR004294">
    <property type="entry name" value="Carotenoid_Oase"/>
</dbReference>
<dbReference type="Proteomes" id="UP001156836">
    <property type="component" value="Unassembled WGS sequence"/>
</dbReference>